<dbReference type="GO" id="GO:0065002">
    <property type="term" value="P:intracellular protein transmembrane transport"/>
    <property type="evidence" value="ECO:0007669"/>
    <property type="project" value="TreeGrafter"/>
</dbReference>
<feature type="transmembrane region" description="Helical" evidence="7">
    <location>
        <begin position="229"/>
        <end position="245"/>
    </location>
</feature>
<dbReference type="EMBL" id="JAPMKX010000001">
    <property type="protein sequence ID" value="MCX7537012.1"/>
    <property type="molecule type" value="Genomic_DNA"/>
</dbReference>
<dbReference type="RefSeq" id="WP_234034522.1">
    <property type="nucleotide sequence ID" value="NZ_JAENIP020000001.1"/>
</dbReference>
<evidence type="ECO:0000256" key="3">
    <source>
        <dbReference type="ARBA" id="ARBA00022927"/>
    </source>
</evidence>
<dbReference type="GO" id="GO:0033281">
    <property type="term" value="C:TAT protein transport complex"/>
    <property type="evidence" value="ECO:0007669"/>
    <property type="project" value="UniProtKB-UniRule"/>
</dbReference>
<feature type="transmembrane region" description="Helical" evidence="7">
    <location>
        <begin position="109"/>
        <end position="130"/>
    </location>
</feature>
<keyword evidence="7" id="KW-1003">Cell membrane</keyword>
<evidence type="ECO:0000256" key="5">
    <source>
        <dbReference type="ARBA" id="ARBA00023010"/>
    </source>
</evidence>
<evidence type="ECO:0000256" key="7">
    <source>
        <dbReference type="HAMAP-Rule" id="MF_00902"/>
    </source>
</evidence>
<feature type="transmembrane region" description="Helical" evidence="7">
    <location>
        <begin position="142"/>
        <end position="168"/>
    </location>
</feature>
<dbReference type="Pfam" id="PF00902">
    <property type="entry name" value="TatC"/>
    <property type="match status" value="1"/>
</dbReference>
<dbReference type="PANTHER" id="PTHR30371">
    <property type="entry name" value="SEC-INDEPENDENT PROTEIN TRANSLOCASE PROTEIN TATC"/>
    <property type="match status" value="1"/>
</dbReference>
<evidence type="ECO:0000256" key="1">
    <source>
        <dbReference type="ARBA" id="ARBA00004141"/>
    </source>
</evidence>
<keyword evidence="4 7" id="KW-1133">Transmembrane helix</keyword>
<dbReference type="HAMAP" id="MF_00902">
    <property type="entry name" value="TatC"/>
    <property type="match status" value="1"/>
</dbReference>
<dbReference type="GO" id="GO:0043953">
    <property type="term" value="P:protein transport by the Tat complex"/>
    <property type="evidence" value="ECO:0007669"/>
    <property type="project" value="UniProtKB-UniRule"/>
</dbReference>
<evidence type="ECO:0000256" key="4">
    <source>
        <dbReference type="ARBA" id="ARBA00022989"/>
    </source>
</evidence>
<comment type="function">
    <text evidence="7">Part of the twin-arginine translocation (Tat) system that transports large folded proteins containing a characteristic twin-arginine motif in their signal peptide across membranes. Together with TatB, TatC is part of a receptor directly interacting with Tat signal peptides.</text>
</comment>
<evidence type="ECO:0000256" key="8">
    <source>
        <dbReference type="SAM" id="MobiDB-lite"/>
    </source>
</evidence>
<dbReference type="PANTHER" id="PTHR30371:SF0">
    <property type="entry name" value="SEC-INDEPENDENT PROTEIN TRANSLOCASE PROTEIN TATC, CHLOROPLASTIC-RELATED"/>
    <property type="match status" value="1"/>
</dbReference>
<keyword evidence="2 7" id="KW-0812">Transmembrane</keyword>
<proteinExistence type="inferred from homology"/>
<feature type="compositionally biased region" description="Gly residues" evidence="8">
    <location>
        <begin position="333"/>
        <end position="343"/>
    </location>
</feature>
<comment type="caution">
    <text evidence="9">The sequence shown here is derived from an EMBL/GenBank/DDBJ whole genome shotgun (WGS) entry which is preliminary data.</text>
</comment>
<feature type="transmembrane region" description="Helical" evidence="7">
    <location>
        <begin position="39"/>
        <end position="57"/>
    </location>
</feature>
<feature type="compositionally biased region" description="Low complexity" evidence="8">
    <location>
        <begin position="300"/>
        <end position="317"/>
    </location>
</feature>
<comment type="subcellular location">
    <subcellularLocation>
        <location evidence="7">Cell membrane</location>
        <topology evidence="7">Multi-pass membrane protein</topology>
    </subcellularLocation>
    <subcellularLocation>
        <location evidence="1">Membrane</location>
        <topology evidence="1">Multi-pass membrane protein</topology>
    </subcellularLocation>
</comment>
<comment type="similarity">
    <text evidence="7">Belongs to the TatC family.</text>
</comment>
<evidence type="ECO:0000313" key="10">
    <source>
        <dbReference type="Proteomes" id="UP001070238"/>
    </source>
</evidence>
<name>A0A9Q4CC82_9CORY</name>
<feature type="region of interest" description="Disordered" evidence="8">
    <location>
        <begin position="278"/>
        <end position="343"/>
    </location>
</feature>
<feature type="region of interest" description="Disordered" evidence="8">
    <location>
        <begin position="1"/>
        <end position="23"/>
    </location>
</feature>
<organism evidence="9 10">
    <name type="scientific">Corynebacterium antarcticum</name>
    <dbReference type="NCBI Taxonomy" id="2800405"/>
    <lineage>
        <taxon>Bacteria</taxon>
        <taxon>Bacillati</taxon>
        <taxon>Actinomycetota</taxon>
        <taxon>Actinomycetes</taxon>
        <taxon>Mycobacteriales</taxon>
        <taxon>Corynebacteriaceae</taxon>
        <taxon>Corynebacterium</taxon>
    </lineage>
</organism>
<feature type="transmembrane region" description="Helical" evidence="7">
    <location>
        <begin position="188"/>
        <end position="217"/>
    </location>
</feature>
<feature type="transmembrane region" description="Helical" evidence="7">
    <location>
        <begin position="251"/>
        <end position="270"/>
    </location>
</feature>
<comment type="subunit">
    <text evidence="7">The Tat system comprises two distinct complexes: a TatABC complex, containing multiple copies of TatA, TatB and TatC subunits, and a separate TatA complex, containing only TatA subunits. Substrates initially bind to the TatABC complex, which probably triggers association of the separate TatA complex to form the active translocon.</text>
</comment>
<evidence type="ECO:0000256" key="6">
    <source>
        <dbReference type="ARBA" id="ARBA00023136"/>
    </source>
</evidence>
<sequence length="343" mass="37715">MSTPTPKKRLIPRRGRNSERSSDGTMTLVEHIKELRRRLIISLIALAVGTVLGVIWFEHSIFGLPTLGYLLREPYCNLPDEVRADFSADGSCRLLATGPFEMFGLRFKVGGLAGLVFASPVWLSQLWLFITPGLHKNERRSTAIFVTVAVLLFVLGAALAYWVITFALEFLLTIASESSTTALNGKLYFSFLIGLLLIFGVSFEVPLIIGMLNIIGVVSYKQLKDKRRIIIFFIFCFAAVITPGQDPMSMVSLAIALTLLVEMSIQFCRFNDRRRDRERPEWADLDDDEASPLYAPGADPRSGGPVRGSGPVASSGPLHPPAEPPAPRQGFDSHGGSGFDDVL</sequence>
<dbReference type="PRINTS" id="PR01840">
    <property type="entry name" value="TATCFAMILY"/>
</dbReference>
<feature type="compositionally biased region" description="Basic residues" evidence="8">
    <location>
        <begin position="1"/>
        <end position="15"/>
    </location>
</feature>
<dbReference type="InterPro" id="IPR019820">
    <property type="entry name" value="Sec-indep_translocase_CS"/>
</dbReference>
<protein>
    <recommendedName>
        <fullName evidence="7">Sec-independent protein translocase protein TatC</fullName>
    </recommendedName>
</protein>
<keyword evidence="6 7" id="KW-0472">Membrane</keyword>
<dbReference type="GO" id="GO:0009977">
    <property type="term" value="F:proton motive force dependent protein transmembrane transporter activity"/>
    <property type="evidence" value="ECO:0007669"/>
    <property type="project" value="TreeGrafter"/>
</dbReference>
<reference evidence="9" key="1">
    <citation type="submission" date="2022-11" db="EMBL/GenBank/DDBJ databases">
        <title>Corynebacterium sp. isolated from Penguins.</title>
        <authorList>
            <person name="Sedlar K."/>
            <person name="Svec P."/>
        </authorList>
    </citation>
    <scope>NUCLEOTIDE SEQUENCE</scope>
    <source>
        <strain evidence="9">P5875</strain>
    </source>
</reference>
<accession>A0A9Q4CC82</accession>
<keyword evidence="3 7" id="KW-0653">Protein transport</keyword>
<gene>
    <name evidence="7 9" type="primary">tatC</name>
    <name evidence="9" type="ORF">OS123_00405</name>
</gene>
<dbReference type="PROSITE" id="PS01218">
    <property type="entry name" value="TATC"/>
    <property type="match status" value="1"/>
</dbReference>
<dbReference type="Proteomes" id="UP001070238">
    <property type="component" value="Unassembled WGS sequence"/>
</dbReference>
<feature type="compositionally biased region" description="Pro residues" evidence="8">
    <location>
        <begin position="318"/>
        <end position="327"/>
    </location>
</feature>
<keyword evidence="5 7" id="KW-0811">Translocation</keyword>
<dbReference type="AlphaFoldDB" id="A0A9Q4CC82"/>
<keyword evidence="7" id="KW-0813">Transport</keyword>
<evidence type="ECO:0000256" key="2">
    <source>
        <dbReference type="ARBA" id="ARBA00022692"/>
    </source>
</evidence>
<evidence type="ECO:0000313" key="9">
    <source>
        <dbReference type="EMBL" id="MCX7537012.1"/>
    </source>
</evidence>
<dbReference type="InterPro" id="IPR002033">
    <property type="entry name" value="TatC"/>
</dbReference>
<dbReference type="NCBIfam" id="TIGR00945">
    <property type="entry name" value="tatC"/>
    <property type="match status" value="1"/>
</dbReference>